<evidence type="ECO:0000313" key="2">
    <source>
        <dbReference type="Proteomes" id="UP001060085"/>
    </source>
</evidence>
<evidence type="ECO:0000313" key="1">
    <source>
        <dbReference type="EMBL" id="KAI5661994.1"/>
    </source>
</evidence>
<protein>
    <submittedName>
        <fullName evidence="1">Uncharacterized protein</fullName>
    </submittedName>
</protein>
<accession>A0ACC0APB2</accession>
<proteinExistence type="predicted"/>
<name>A0ACC0APB2_CATRO</name>
<organism evidence="1 2">
    <name type="scientific">Catharanthus roseus</name>
    <name type="common">Madagascar periwinkle</name>
    <name type="synonym">Vinca rosea</name>
    <dbReference type="NCBI Taxonomy" id="4058"/>
    <lineage>
        <taxon>Eukaryota</taxon>
        <taxon>Viridiplantae</taxon>
        <taxon>Streptophyta</taxon>
        <taxon>Embryophyta</taxon>
        <taxon>Tracheophyta</taxon>
        <taxon>Spermatophyta</taxon>
        <taxon>Magnoliopsida</taxon>
        <taxon>eudicotyledons</taxon>
        <taxon>Gunneridae</taxon>
        <taxon>Pentapetalae</taxon>
        <taxon>asterids</taxon>
        <taxon>lamiids</taxon>
        <taxon>Gentianales</taxon>
        <taxon>Apocynaceae</taxon>
        <taxon>Rauvolfioideae</taxon>
        <taxon>Vinceae</taxon>
        <taxon>Catharanthinae</taxon>
        <taxon>Catharanthus</taxon>
    </lineage>
</organism>
<keyword evidence="2" id="KW-1185">Reference proteome</keyword>
<sequence length="294" mass="32765">MECGPRDEPLEAWILRAFTGSETDDDLILHSRGFILLLLGEHMLPDFSENLVHVHYLGLLEDIDAIRTYSWGSCVLGFFDEYIRWYRGITRAYISNPANRDTRSIGYKPDGTSMLQEVDDMASVVIQEPPSSPSQMAVFAKKVQMIIRRCMYNCRRPWEHVPDRGARGVKRGARRQPDRGAGGGRPPVPPFSSLGLTLPSQSLPSGSRTLQMPPPPGLGFAPFQSPHPLSFGFSGFRVLPPPGTVGSSTPHQAISQASSYDEKEWTDDTDIVQHLGFGHRVGKKTTRFMPSDWP</sequence>
<dbReference type="EMBL" id="CM044705">
    <property type="protein sequence ID" value="KAI5661994.1"/>
    <property type="molecule type" value="Genomic_DNA"/>
</dbReference>
<dbReference type="Proteomes" id="UP001060085">
    <property type="component" value="Linkage Group LG05"/>
</dbReference>
<comment type="caution">
    <text evidence="1">The sequence shown here is derived from an EMBL/GenBank/DDBJ whole genome shotgun (WGS) entry which is preliminary data.</text>
</comment>
<reference evidence="2" key="1">
    <citation type="journal article" date="2023" name="Nat. Plants">
        <title>Single-cell RNA sequencing provides a high-resolution roadmap for understanding the multicellular compartmentation of specialized metabolism.</title>
        <authorList>
            <person name="Sun S."/>
            <person name="Shen X."/>
            <person name="Li Y."/>
            <person name="Li Y."/>
            <person name="Wang S."/>
            <person name="Li R."/>
            <person name="Zhang H."/>
            <person name="Shen G."/>
            <person name="Guo B."/>
            <person name="Wei J."/>
            <person name="Xu J."/>
            <person name="St-Pierre B."/>
            <person name="Chen S."/>
            <person name="Sun C."/>
        </authorList>
    </citation>
    <scope>NUCLEOTIDE SEQUENCE [LARGE SCALE GENOMIC DNA]</scope>
</reference>
<gene>
    <name evidence="1" type="ORF">M9H77_21317</name>
</gene>